<dbReference type="Proteomes" id="UP001285263">
    <property type="component" value="Unassembled WGS sequence"/>
</dbReference>
<name>A0ABU5DJT4_9BURK</name>
<reference evidence="2 3" key="1">
    <citation type="submission" date="2023-11" db="EMBL/GenBank/DDBJ databases">
        <title>Paucibacter sp. nov., isolated from fresh soil in Korea.</title>
        <authorList>
            <person name="Le N.T.T."/>
        </authorList>
    </citation>
    <scope>NUCLEOTIDE SEQUENCE [LARGE SCALE GENOMIC DNA]</scope>
    <source>
        <strain evidence="2 3">R3-3</strain>
    </source>
</reference>
<gene>
    <name evidence="2" type="ORF">SNE35_18710</name>
</gene>
<sequence>MSLRGELYFAYTAILELMPDMQQEFLVAWSGVQDHRDLSAWLRWAVDGLLDMAERDHGPSVDSRIGQWRANCPLCAREELSRLNRGFAYPIGLNRHLSGSHGMKRCSVVAAAHWLAVDNIRYFDTRTREGADFKGPWWSDRPKPWLEQAKPAPAGPPANVVQLRPPPADQLPAE</sequence>
<evidence type="ECO:0000313" key="3">
    <source>
        <dbReference type="Proteomes" id="UP001285263"/>
    </source>
</evidence>
<organism evidence="2 3">
    <name type="scientific">Roseateles agri</name>
    <dbReference type="NCBI Taxonomy" id="3098619"/>
    <lineage>
        <taxon>Bacteria</taxon>
        <taxon>Pseudomonadati</taxon>
        <taxon>Pseudomonadota</taxon>
        <taxon>Betaproteobacteria</taxon>
        <taxon>Burkholderiales</taxon>
        <taxon>Sphaerotilaceae</taxon>
        <taxon>Roseateles</taxon>
    </lineage>
</organism>
<feature type="region of interest" description="Disordered" evidence="1">
    <location>
        <begin position="133"/>
        <end position="174"/>
    </location>
</feature>
<comment type="caution">
    <text evidence="2">The sequence shown here is derived from an EMBL/GenBank/DDBJ whole genome shotgun (WGS) entry which is preliminary data.</text>
</comment>
<feature type="compositionally biased region" description="Pro residues" evidence="1">
    <location>
        <begin position="164"/>
        <end position="174"/>
    </location>
</feature>
<protein>
    <submittedName>
        <fullName evidence="2">Uncharacterized protein</fullName>
    </submittedName>
</protein>
<evidence type="ECO:0000313" key="2">
    <source>
        <dbReference type="EMBL" id="MDY0746552.1"/>
    </source>
</evidence>
<accession>A0ABU5DJT4</accession>
<dbReference type="EMBL" id="JAXCLA010000006">
    <property type="protein sequence ID" value="MDY0746552.1"/>
    <property type="molecule type" value="Genomic_DNA"/>
</dbReference>
<keyword evidence="3" id="KW-1185">Reference proteome</keyword>
<evidence type="ECO:0000256" key="1">
    <source>
        <dbReference type="SAM" id="MobiDB-lite"/>
    </source>
</evidence>
<proteinExistence type="predicted"/>
<dbReference type="RefSeq" id="WP_320424491.1">
    <property type="nucleotide sequence ID" value="NZ_JAXCLA010000006.1"/>
</dbReference>